<proteinExistence type="predicted"/>
<protein>
    <submittedName>
        <fullName evidence="1">Putative NAD(P)H nitroreductase</fullName>
    </submittedName>
</protein>
<dbReference type="NCBIfam" id="NF047509">
    <property type="entry name" value="Rv3131_FMN_oxido"/>
    <property type="match status" value="1"/>
</dbReference>
<evidence type="ECO:0000313" key="2">
    <source>
        <dbReference type="Proteomes" id="UP000656042"/>
    </source>
</evidence>
<dbReference type="EMBL" id="BMMX01000066">
    <property type="protein sequence ID" value="GGL19282.1"/>
    <property type="molecule type" value="Genomic_DNA"/>
</dbReference>
<dbReference type="Proteomes" id="UP000656042">
    <property type="component" value="Unassembled WGS sequence"/>
</dbReference>
<reference evidence="1" key="2">
    <citation type="submission" date="2020-09" db="EMBL/GenBank/DDBJ databases">
        <authorList>
            <person name="Sun Q."/>
            <person name="Zhou Y."/>
        </authorList>
    </citation>
    <scope>NUCLEOTIDE SEQUENCE</scope>
    <source>
        <strain evidence="1">CGMCC 4.7299</strain>
    </source>
</reference>
<dbReference type="RefSeq" id="WP_189082917.1">
    <property type="nucleotide sequence ID" value="NZ_BMMX01000066.1"/>
</dbReference>
<dbReference type="PANTHER" id="PTHR23026">
    <property type="entry name" value="NADPH NITROREDUCTASE"/>
    <property type="match status" value="1"/>
</dbReference>
<dbReference type="AlphaFoldDB" id="A0A8J3C548"/>
<name>A0A8J3C548_9ACTN</name>
<dbReference type="Gene3D" id="3.40.109.10">
    <property type="entry name" value="NADH Oxidase"/>
    <property type="match status" value="1"/>
</dbReference>
<dbReference type="InterPro" id="IPR000415">
    <property type="entry name" value="Nitroreductase-like"/>
</dbReference>
<dbReference type="SUPFAM" id="SSF55469">
    <property type="entry name" value="FMN-dependent nitroreductase-like"/>
    <property type="match status" value="1"/>
</dbReference>
<comment type="caution">
    <text evidence="1">The sequence shown here is derived from an EMBL/GenBank/DDBJ whole genome shotgun (WGS) entry which is preliminary data.</text>
</comment>
<accession>A0A8J3C548</accession>
<evidence type="ECO:0000313" key="1">
    <source>
        <dbReference type="EMBL" id="GGL19282.1"/>
    </source>
</evidence>
<sequence length="344" mass="36424">MTGHPRTAAEALLGVAARQSLRAPSVLNTQPWRWMIRGDTADLCAAPDRHPQVTDPDGRLLMLALGAALHHAEVTVRSSGWRTAVDRFPEAIAAQAAATQAAEPDEPVARLRIAGFTPADPRARELAAAIVRRRTDRRAFDGRPVPGRVLTALRRSVEARGCHLYEVAADEVPLLAAVTARAAAEQRANVAYRAELDRWTHRPAQAGDGVPATTAVRQSPRRVPVRDFTPGGVPGLEPGPGHDAGAAYVVLFGADDDPASWLRAGEALSELLLSATAAGLSTAPLSEAVEVAWPRRVLSGLLSGAGHPYLVVRMGHVGPGAAPLPSAPRRSATEVIDYAERVAR</sequence>
<gene>
    <name evidence="1" type="ORF">GCM10012284_62260</name>
</gene>
<dbReference type="GO" id="GO:0016491">
    <property type="term" value="F:oxidoreductase activity"/>
    <property type="evidence" value="ECO:0007669"/>
    <property type="project" value="InterPro"/>
</dbReference>
<reference evidence="1" key="1">
    <citation type="journal article" date="2014" name="Int. J. Syst. Evol. Microbiol.">
        <title>Complete genome sequence of Corynebacterium casei LMG S-19264T (=DSM 44701T), isolated from a smear-ripened cheese.</title>
        <authorList>
            <consortium name="US DOE Joint Genome Institute (JGI-PGF)"/>
            <person name="Walter F."/>
            <person name="Albersmeier A."/>
            <person name="Kalinowski J."/>
            <person name="Ruckert C."/>
        </authorList>
    </citation>
    <scope>NUCLEOTIDE SEQUENCE</scope>
    <source>
        <strain evidence="1">CGMCC 4.7299</strain>
    </source>
</reference>
<organism evidence="1 2">
    <name type="scientific">Mangrovihabitans endophyticus</name>
    <dbReference type="NCBI Taxonomy" id="1751298"/>
    <lineage>
        <taxon>Bacteria</taxon>
        <taxon>Bacillati</taxon>
        <taxon>Actinomycetota</taxon>
        <taxon>Actinomycetes</taxon>
        <taxon>Micromonosporales</taxon>
        <taxon>Micromonosporaceae</taxon>
        <taxon>Mangrovihabitans</taxon>
    </lineage>
</organism>
<dbReference type="PANTHER" id="PTHR23026:SF123">
    <property type="entry name" value="NAD(P)H NITROREDUCTASE RV3131-RELATED"/>
    <property type="match status" value="1"/>
</dbReference>
<dbReference type="InterPro" id="IPR050627">
    <property type="entry name" value="Nitroreductase/BluB"/>
</dbReference>
<keyword evidence="2" id="KW-1185">Reference proteome</keyword>